<evidence type="ECO:0000256" key="2">
    <source>
        <dbReference type="ARBA" id="ARBA00022777"/>
    </source>
</evidence>
<protein>
    <recommendedName>
        <fullName evidence="3">Carbohydrate kinase PfkB domain-containing protein</fullName>
    </recommendedName>
</protein>
<accession>A0ABD3QFF4</accession>
<dbReference type="GO" id="GO:0016301">
    <property type="term" value="F:kinase activity"/>
    <property type="evidence" value="ECO:0007669"/>
    <property type="project" value="UniProtKB-KW"/>
</dbReference>
<dbReference type="Gene3D" id="3.40.1190.20">
    <property type="match status" value="1"/>
</dbReference>
<feature type="domain" description="Carbohydrate kinase PfkB" evidence="3">
    <location>
        <begin position="117"/>
        <end position="357"/>
    </location>
</feature>
<evidence type="ECO:0000256" key="1">
    <source>
        <dbReference type="ARBA" id="ARBA00022679"/>
    </source>
</evidence>
<gene>
    <name evidence="4" type="ORF">ACHAWO_014022</name>
</gene>
<comment type="caution">
    <text evidence="4">The sequence shown here is derived from an EMBL/GenBank/DDBJ whole genome shotgun (WGS) entry which is preliminary data.</text>
</comment>
<dbReference type="PANTHER" id="PTHR10584">
    <property type="entry name" value="SUGAR KINASE"/>
    <property type="match status" value="1"/>
</dbReference>
<dbReference type="InterPro" id="IPR011611">
    <property type="entry name" value="PfkB_dom"/>
</dbReference>
<reference evidence="4 5" key="1">
    <citation type="submission" date="2024-10" db="EMBL/GenBank/DDBJ databases">
        <title>Updated reference genomes for cyclostephanoid diatoms.</title>
        <authorList>
            <person name="Roberts W.R."/>
            <person name="Alverson A.J."/>
        </authorList>
    </citation>
    <scope>NUCLEOTIDE SEQUENCE [LARGE SCALE GENOMIC DNA]</scope>
    <source>
        <strain evidence="4 5">AJA010-31</strain>
    </source>
</reference>
<dbReference type="Pfam" id="PF00294">
    <property type="entry name" value="PfkB"/>
    <property type="match status" value="1"/>
</dbReference>
<keyword evidence="1" id="KW-0808">Transferase</keyword>
<dbReference type="InterPro" id="IPR029056">
    <property type="entry name" value="Ribokinase-like"/>
</dbReference>
<dbReference type="SUPFAM" id="SSF53613">
    <property type="entry name" value="Ribokinase-like"/>
    <property type="match status" value="1"/>
</dbReference>
<evidence type="ECO:0000313" key="4">
    <source>
        <dbReference type="EMBL" id="KAL3798613.1"/>
    </source>
</evidence>
<proteinExistence type="predicted"/>
<dbReference type="Proteomes" id="UP001530400">
    <property type="component" value="Unassembled WGS sequence"/>
</dbReference>
<sequence length="369" mass="39946">MNSVSIEVIGDAFADVYCYLEAGLPSLGGDSRLTEPIHTVPGGSALNTTTHLASLIKYFGNEGRISNINLQSVINENDVYGKLIIDHAKTHNFRLINRRISNVPSCFVTSEAKKFAGEKSTGHCAVIVASNDRSFMTHLGCMEDFKGSHILPISSSPECTHQHVHIAGYYNIRGFWGCELANQLKLMRDSMKKTGTKLTISLVPQQDASNVWDGGLSEVLKYVDFLILNEDEAKSIARCQRDIDEATSNKKIANHFHESSPNTFVIVTRGSRGAVVFHSGDITLDQSSPRQITNPLDPTGAGDAFASGFIYGLLDSCGAVATNDTITIPSVLKQALRWGCALGTCNVLVKGASTPVSKHSIETMLQELG</sequence>
<keyword evidence="5" id="KW-1185">Reference proteome</keyword>
<dbReference type="AlphaFoldDB" id="A0ABD3QFF4"/>
<dbReference type="PANTHER" id="PTHR10584:SF166">
    <property type="entry name" value="RIBOKINASE"/>
    <property type="match status" value="1"/>
</dbReference>
<name>A0ABD3QFF4_9STRA</name>
<dbReference type="PROSITE" id="PS00584">
    <property type="entry name" value="PFKB_KINASES_2"/>
    <property type="match status" value="1"/>
</dbReference>
<evidence type="ECO:0000313" key="5">
    <source>
        <dbReference type="Proteomes" id="UP001530400"/>
    </source>
</evidence>
<dbReference type="EMBL" id="JALLPJ020000212">
    <property type="protein sequence ID" value="KAL3798613.1"/>
    <property type="molecule type" value="Genomic_DNA"/>
</dbReference>
<organism evidence="4 5">
    <name type="scientific">Cyclotella atomus</name>
    <dbReference type="NCBI Taxonomy" id="382360"/>
    <lineage>
        <taxon>Eukaryota</taxon>
        <taxon>Sar</taxon>
        <taxon>Stramenopiles</taxon>
        <taxon>Ochrophyta</taxon>
        <taxon>Bacillariophyta</taxon>
        <taxon>Coscinodiscophyceae</taxon>
        <taxon>Thalassiosirophycidae</taxon>
        <taxon>Stephanodiscales</taxon>
        <taxon>Stephanodiscaceae</taxon>
        <taxon>Cyclotella</taxon>
    </lineage>
</organism>
<dbReference type="InterPro" id="IPR002173">
    <property type="entry name" value="Carboh/pur_kinase_PfkB_CS"/>
</dbReference>
<keyword evidence="2" id="KW-0418">Kinase</keyword>
<evidence type="ECO:0000259" key="3">
    <source>
        <dbReference type="Pfam" id="PF00294"/>
    </source>
</evidence>